<dbReference type="InterPro" id="IPR052026">
    <property type="entry name" value="ExeA_AAA_ATPase_DNA-bind"/>
</dbReference>
<dbReference type="EMBL" id="AP022314">
    <property type="protein sequence ID" value="BBU22615.1"/>
    <property type="molecule type" value="Genomic_DNA"/>
</dbReference>
<dbReference type="Gene3D" id="3.40.50.300">
    <property type="entry name" value="P-loop containing nucleotide triphosphate hydrolases"/>
    <property type="match status" value="1"/>
</dbReference>
<name>A0AAD1M1M6_MYCXE</name>
<feature type="domain" description="AAA+ ATPase" evidence="2">
    <location>
        <begin position="45"/>
        <end position="193"/>
    </location>
</feature>
<dbReference type="GO" id="GO:0016887">
    <property type="term" value="F:ATP hydrolysis activity"/>
    <property type="evidence" value="ECO:0007669"/>
    <property type="project" value="InterPro"/>
</dbReference>
<dbReference type="AlphaFoldDB" id="A0AAD1M1M6"/>
<reference evidence="3 4" key="1">
    <citation type="submission" date="2019-12" db="EMBL/GenBank/DDBJ databases">
        <title>Complete genome sequence of Mycolicibacterium xenopi str. JCM15661T.</title>
        <authorList>
            <person name="Yoshida M."/>
            <person name="Fukano H."/>
            <person name="Asakura T."/>
            <person name="Hoshino Y."/>
        </authorList>
    </citation>
    <scope>NUCLEOTIDE SEQUENCE [LARGE SCALE GENOMIC DNA]</scope>
    <source>
        <strain evidence="3 4">JCM 15661T</strain>
    </source>
</reference>
<dbReference type="SUPFAM" id="SSF52540">
    <property type="entry name" value="P-loop containing nucleoside triphosphate hydrolases"/>
    <property type="match status" value="1"/>
</dbReference>
<dbReference type="InterPro" id="IPR049945">
    <property type="entry name" value="AAA_22"/>
</dbReference>
<feature type="region of interest" description="Disordered" evidence="1">
    <location>
        <begin position="215"/>
        <end position="307"/>
    </location>
</feature>
<gene>
    <name evidence="3" type="ORF">MYXE_24050</name>
</gene>
<dbReference type="Proteomes" id="UP000464624">
    <property type="component" value="Chromosome"/>
</dbReference>
<accession>A0AAD1M1M6</accession>
<evidence type="ECO:0000313" key="4">
    <source>
        <dbReference type="Proteomes" id="UP000464624"/>
    </source>
</evidence>
<feature type="compositionally biased region" description="Basic residues" evidence="1">
    <location>
        <begin position="247"/>
        <end position="270"/>
    </location>
</feature>
<dbReference type="PANTHER" id="PTHR35894">
    <property type="entry name" value="GENERAL SECRETION PATHWAY PROTEIN A-RELATED"/>
    <property type="match status" value="1"/>
</dbReference>
<dbReference type="CDD" id="cd00009">
    <property type="entry name" value="AAA"/>
    <property type="match status" value="1"/>
</dbReference>
<evidence type="ECO:0000259" key="2">
    <source>
        <dbReference type="SMART" id="SM00382"/>
    </source>
</evidence>
<sequence length="348" mass="38935">MSIQRLQSHWGFTRMPFGRDLAPGMLHRHAGHGEAVARITWCVDQRAIGVITGEVGAGKTVAVRAATANLDPSRHVFIYLANPTIGVRGMLTHIVATLGHTPAYHKSALAPQAAEALASEHAERGRNPVLVIDEAHLLDNHQLEAIRLLTNHDMDSGSPFAVILVGQPSLRHRLRLGVLAALDQRIAVRYTIAGMSGADTADYIRHHLQDCRPSRHAVLRGRDRVDPQRLPWPSPRSQQPRPARTDRRIRRRSRHRRRKGRPHRDQRNRRGLNPIRVNTTSTTSTRRASRHHAHHRPAHHTERGRSHHRLVVNPVPQILIGGFEKPGHEAISAASESPARLYLVILSL</sequence>
<dbReference type="InterPro" id="IPR027417">
    <property type="entry name" value="P-loop_NTPase"/>
</dbReference>
<evidence type="ECO:0000313" key="3">
    <source>
        <dbReference type="EMBL" id="BBU22615.1"/>
    </source>
</evidence>
<feature type="compositionally biased region" description="Basic residues" evidence="1">
    <location>
        <begin position="287"/>
        <end position="298"/>
    </location>
</feature>
<evidence type="ECO:0000256" key="1">
    <source>
        <dbReference type="SAM" id="MobiDB-lite"/>
    </source>
</evidence>
<dbReference type="SMART" id="SM00382">
    <property type="entry name" value="AAA"/>
    <property type="match status" value="1"/>
</dbReference>
<dbReference type="InterPro" id="IPR003593">
    <property type="entry name" value="AAA+_ATPase"/>
</dbReference>
<organism evidence="3 4">
    <name type="scientific">Mycobacterium xenopi</name>
    <dbReference type="NCBI Taxonomy" id="1789"/>
    <lineage>
        <taxon>Bacteria</taxon>
        <taxon>Bacillati</taxon>
        <taxon>Actinomycetota</taxon>
        <taxon>Actinomycetes</taxon>
        <taxon>Mycobacteriales</taxon>
        <taxon>Mycobacteriaceae</taxon>
        <taxon>Mycobacterium</taxon>
    </lineage>
</organism>
<proteinExistence type="predicted"/>
<feature type="compositionally biased region" description="Low complexity" evidence="1">
    <location>
        <begin position="228"/>
        <end position="242"/>
    </location>
</feature>
<dbReference type="KEGG" id="mxe:MYXE_24050"/>
<dbReference type="PANTHER" id="PTHR35894:SF1">
    <property type="entry name" value="PHOSPHORIBULOKINASE _ URIDINE KINASE FAMILY"/>
    <property type="match status" value="1"/>
</dbReference>
<dbReference type="Pfam" id="PF13401">
    <property type="entry name" value="AAA_22"/>
    <property type="match status" value="1"/>
</dbReference>
<protein>
    <recommendedName>
        <fullName evidence="2">AAA+ ATPase domain-containing protein</fullName>
    </recommendedName>
</protein>